<dbReference type="InterPro" id="IPR002909">
    <property type="entry name" value="IPT_dom"/>
</dbReference>
<dbReference type="InterPro" id="IPR040475">
    <property type="entry name" value="SGBP_B_XBD"/>
</dbReference>
<dbReference type="Pfam" id="PF18329">
    <property type="entry name" value="SGBP_B_XBD"/>
    <property type="match status" value="1"/>
</dbReference>
<dbReference type="GO" id="GO:0030247">
    <property type="term" value="F:polysaccharide binding"/>
    <property type="evidence" value="ECO:0007669"/>
    <property type="project" value="InterPro"/>
</dbReference>
<comment type="caution">
    <text evidence="4">The sequence shown here is derived from an EMBL/GenBank/DDBJ whole genome shotgun (WGS) entry which is preliminary data.</text>
</comment>
<protein>
    <recommendedName>
        <fullName evidence="6">Surface glycan-binding protein B xyloglucan binding domain-containing protein</fullName>
    </recommendedName>
</protein>
<evidence type="ECO:0008006" key="6">
    <source>
        <dbReference type="Google" id="ProtNLM"/>
    </source>
</evidence>
<evidence type="ECO:0000259" key="3">
    <source>
        <dbReference type="Pfam" id="PF18329"/>
    </source>
</evidence>
<dbReference type="SUPFAM" id="SSF81296">
    <property type="entry name" value="E set domains"/>
    <property type="match status" value="1"/>
</dbReference>
<dbReference type="AlphaFoldDB" id="A0A840CGI7"/>
<feature type="chain" id="PRO_5032687820" description="Surface glycan-binding protein B xyloglucan binding domain-containing protein" evidence="1">
    <location>
        <begin position="23"/>
        <end position="424"/>
    </location>
</feature>
<organism evidence="4 5">
    <name type="scientific">Dysgonomonas hofstadii</name>
    <dbReference type="NCBI Taxonomy" id="637886"/>
    <lineage>
        <taxon>Bacteria</taxon>
        <taxon>Pseudomonadati</taxon>
        <taxon>Bacteroidota</taxon>
        <taxon>Bacteroidia</taxon>
        <taxon>Bacteroidales</taxon>
        <taxon>Dysgonomonadaceae</taxon>
        <taxon>Dysgonomonas</taxon>
    </lineage>
</organism>
<feature type="domain" description="IPT/TIG" evidence="2">
    <location>
        <begin position="57"/>
        <end position="105"/>
    </location>
</feature>
<dbReference type="InterPro" id="IPR013783">
    <property type="entry name" value="Ig-like_fold"/>
</dbReference>
<feature type="signal peptide" evidence="1">
    <location>
        <begin position="1"/>
        <end position="22"/>
    </location>
</feature>
<evidence type="ECO:0000256" key="1">
    <source>
        <dbReference type="SAM" id="SignalP"/>
    </source>
</evidence>
<dbReference type="Gene3D" id="2.60.40.10">
    <property type="entry name" value="Immunoglobulins"/>
    <property type="match status" value="2"/>
</dbReference>
<dbReference type="InterPro" id="IPR014756">
    <property type="entry name" value="Ig_E-set"/>
</dbReference>
<reference evidence="4 5" key="1">
    <citation type="submission" date="2020-08" db="EMBL/GenBank/DDBJ databases">
        <title>Genomic Encyclopedia of Type Strains, Phase IV (KMG-IV): sequencing the most valuable type-strain genomes for metagenomic binning, comparative biology and taxonomic classification.</title>
        <authorList>
            <person name="Goeker M."/>
        </authorList>
    </citation>
    <scope>NUCLEOTIDE SEQUENCE [LARGE SCALE GENOMIC DNA]</scope>
    <source>
        <strain evidence="4 5">DSM 104969</strain>
    </source>
</reference>
<dbReference type="RefSeq" id="WP_183305255.1">
    <property type="nucleotide sequence ID" value="NZ_JACIEP010000001.1"/>
</dbReference>
<dbReference type="Proteomes" id="UP000555103">
    <property type="component" value="Unassembled WGS sequence"/>
</dbReference>
<dbReference type="Pfam" id="PF01833">
    <property type="entry name" value="TIG"/>
    <property type="match status" value="1"/>
</dbReference>
<feature type="domain" description="Surface glycan-binding protein B xyloglucan binding" evidence="3">
    <location>
        <begin position="207"/>
        <end position="420"/>
    </location>
</feature>
<keyword evidence="1" id="KW-0732">Signal</keyword>
<proteinExistence type="predicted"/>
<gene>
    <name evidence="4" type="ORF">GGR21_000191</name>
</gene>
<evidence type="ECO:0000313" key="4">
    <source>
        <dbReference type="EMBL" id="MBB4034306.1"/>
    </source>
</evidence>
<evidence type="ECO:0000259" key="2">
    <source>
        <dbReference type="Pfam" id="PF01833"/>
    </source>
</evidence>
<dbReference type="EMBL" id="JACIEP010000001">
    <property type="protein sequence ID" value="MBB4034306.1"/>
    <property type="molecule type" value="Genomic_DNA"/>
</dbReference>
<name>A0A840CGI7_9BACT</name>
<evidence type="ECO:0000313" key="5">
    <source>
        <dbReference type="Proteomes" id="UP000555103"/>
    </source>
</evidence>
<sequence length="424" mass="46363">MKKYIFNVIVALSALIAFNSCSDDDNGGSGKGTPVVRYVRPCDASVSDSLLTGAYLGNQIAIIGENLGSVNKIYFNDQKAKLNPNFVTDNAIIVTIPSGIPGEKEDLIKLYTNNDSCYYSFETLVPAPSPRTMTCEYVEDGDIAYIQGLYFIHEDANPLTVTFAGGLNAEIISYDLNNIEVRVPAGAQSGPIEVTSVYGTSKSYFDFRDQRNIVLDFNNGNYPDYDYFFGWHGGKGVTSDNGINGNYLIFSGDLGGDGSSTDADFCFDRWTYTPDDPDFFDASALSKYAVKFEAKVIGDWSACAFQVIFTGVDEVWLNWQNNGNWPDYAGTHGGNETWKRDSTYPRGLWTPWAETGSFTTDGWITVTMPLSDFKYGINGESISSPKPAGHYSGITLFVGAGGAEGTDCSPTIYVDNVRVVEAER</sequence>
<accession>A0A840CGI7</accession>
<keyword evidence="5" id="KW-1185">Reference proteome</keyword>